<feature type="region of interest" description="Disordered" evidence="1">
    <location>
        <begin position="158"/>
        <end position="177"/>
    </location>
</feature>
<feature type="compositionally biased region" description="Polar residues" evidence="1">
    <location>
        <begin position="22"/>
        <end position="32"/>
    </location>
</feature>
<dbReference type="KEGG" id="gfs:119643925"/>
<organism evidence="2 3">
    <name type="scientific">Glossina fuscipes</name>
    <dbReference type="NCBI Taxonomy" id="7396"/>
    <lineage>
        <taxon>Eukaryota</taxon>
        <taxon>Metazoa</taxon>
        <taxon>Ecdysozoa</taxon>
        <taxon>Arthropoda</taxon>
        <taxon>Hexapoda</taxon>
        <taxon>Insecta</taxon>
        <taxon>Pterygota</taxon>
        <taxon>Neoptera</taxon>
        <taxon>Endopterygota</taxon>
        <taxon>Diptera</taxon>
        <taxon>Brachycera</taxon>
        <taxon>Muscomorpha</taxon>
        <taxon>Hippoboscoidea</taxon>
        <taxon>Glossinidae</taxon>
        <taxon>Glossina</taxon>
    </lineage>
</organism>
<name>A0A9C5ZF99_9MUSC</name>
<reference evidence="3" key="1">
    <citation type="submission" date="2025-08" db="UniProtKB">
        <authorList>
            <consortium name="RefSeq"/>
        </authorList>
    </citation>
    <scope>IDENTIFICATION</scope>
    <source>
        <tissue evidence="3">Whole body pupa</tissue>
    </source>
</reference>
<feature type="region of interest" description="Disordered" evidence="1">
    <location>
        <begin position="230"/>
        <end position="263"/>
    </location>
</feature>
<proteinExistence type="predicted"/>
<sequence>MEESDQCLESAPKRSRSEQNIEELNNWPSNVDGSGDPSSKENEQSSSISCSISSGADCIDTKANSASVSMNKNSTDSGLDMIFGSEMLENLLNKLLANETQKNEHIQSETCAVMPENTSVPEKNLNGNALEVEEGDKATGSMFAKKRHLRNRNRNYRCAKKRSSSLSLSSSPSSSTSSVLKFDIGWLFRSTEEQPKKETEENFSDIDSLQLCDNELSPWETSTDCAREADDSINFGGSVEEDESPSLSGSNSSSSSSTDDDSDKLFSLSALRSDQFSGSLISLSDLHSENKNEIKSLLTKPKPPYNWNSTYELMRRE</sequence>
<evidence type="ECO:0000313" key="2">
    <source>
        <dbReference type="Proteomes" id="UP000092443"/>
    </source>
</evidence>
<dbReference type="AlphaFoldDB" id="A0A9C5ZF99"/>
<gene>
    <name evidence="3" type="primary">LOC119643925</name>
</gene>
<feature type="compositionally biased region" description="Low complexity" evidence="1">
    <location>
        <begin position="164"/>
        <end position="177"/>
    </location>
</feature>
<accession>A0A9C5ZF99</accession>
<dbReference type="Proteomes" id="UP000092443">
    <property type="component" value="Unplaced"/>
</dbReference>
<keyword evidence="2" id="KW-1185">Reference proteome</keyword>
<feature type="non-terminal residue" evidence="3">
    <location>
        <position position="317"/>
    </location>
</feature>
<dbReference type="RefSeq" id="XP_037899361.1">
    <property type="nucleotide sequence ID" value="XM_038043433.1"/>
</dbReference>
<evidence type="ECO:0000313" key="3">
    <source>
        <dbReference type="RefSeq" id="XP_037899361.1"/>
    </source>
</evidence>
<feature type="region of interest" description="Disordered" evidence="1">
    <location>
        <begin position="1"/>
        <end position="54"/>
    </location>
</feature>
<feature type="compositionally biased region" description="Low complexity" evidence="1">
    <location>
        <begin position="44"/>
        <end position="54"/>
    </location>
</feature>
<dbReference type="GeneID" id="119643925"/>
<protein>
    <submittedName>
        <fullName evidence="3">Suppressor protein SRP40-like</fullName>
    </submittedName>
</protein>
<feature type="compositionally biased region" description="Low complexity" evidence="1">
    <location>
        <begin position="245"/>
        <end position="257"/>
    </location>
</feature>
<evidence type="ECO:0000256" key="1">
    <source>
        <dbReference type="SAM" id="MobiDB-lite"/>
    </source>
</evidence>